<accession>A0A0A9WXP9</accession>
<reference evidence="3" key="3">
    <citation type="submission" date="2014-09" db="EMBL/GenBank/DDBJ databases">
        <authorList>
            <person name="Magalhaes I.L.F."/>
            <person name="Oliveira U."/>
            <person name="Santos F.R."/>
            <person name="Vidigal T.H.D.A."/>
            <person name="Brescovit A.D."/>
            <person name="Santos A.J."/>
        </authorList>
    </citation>
    <scope>NUCLEOTIDE SEQUENCE</scope>
</reference>
<organism evidence="2">
    <name type="scientific">Lygus hesperus</name>
    <name type="common">Western plant bug</name>
    <dbReference type="NCBI Taxonomy" id="30085"/>
    <lineage>
        <taxon>Eukaryota</taxon>
        <taxon>Metazoa</taxon>
        <taxon>Ecdysozoa</taxon>
        <taxon>Arthropoda</taxon>
        <taxon>Hexapoda</taxon>
        <taxon>Insecta</taxon>
        <taxon>Pterygota</taxon>
        <taxon>Neoptera</taxon>
        <taxon>Paraneoptera</taxon>
        <taxon>Hemiptera</taxon>
        <taxon>Heteroptera</taxon>
        <taxon>Panheteroptera</taxon>
        <taxon>Cimicomorpha</taxon>
        <taxon>Miridae</taxon>
        <taxon>Mirini</taxon>
        <taxon>Lygus</taxon>
    </lineage>
</organism>
<evidence type="ECO:0000259" key="1">
    <source>
        <dbReference type="Pfam" id="PF16418"/>
    </source>
</evidence>
<reference evidence="2" key="2">
    <citation type="submission" date="2014-07" db="EMBL/GenBank/DDBJ databases">
        <authorList>
            <person name="Hull J."/>
        </authorList>
    </citation>
    <scope>NUCLEOTIDE SEQUENCE</scope>
</reference>
<dbReference type="AlphaFoldDB" id="A0A0A9WXP9"/>
<dbReference type="Pfam" id="PF16418">
    <property type="entry name" value="CNOT1_HEAT"/>
    <property type="match status" value="1"/>
</dbReference>
<dbReference type="PANTHER" id="PTHR13162:SF8">
    <property type="entry name" value="CCR4-NOT TRANSCRIPTION COMPLEX SUBUNIT 1"/>
    <property type="match status" value="1"/>
</dbReference>
<dbReference type="PANTHER" id="PTHR13162">
    <property type="entry name" value="CCR4-NOT TRANSCRIPTION COMPLEX"/>
    <property type="match status" value="1"/>
</dbReference>
<evidence type="ECO:0000313" key="3">
    <source>
        <dbReference type="EMBL" id="JAG54584.1"/>
    </source>
</evidence>
<dbReference type="EMBL" id="GBRD01011240">
    <property type="protein sequence ID" value="JAG54584.1"/>
    <property type="molecule type" value="Transcribed_RNA"/>
</dbReference>
<dbReference type="InterPro" id="IPR040398">
    <property type="entry name" value="Not1"/>
</dbReference>
<dbReference type="GO" id="GO:0017148">
    <property type="term" value="P:negative regulation of translation"/>
    <property type="evidence" value="ECO:0007669"/>
    <property type="project" value="InterPro"/>
</dbReference>
<reference evidence="2" key="1">
    <citation type="journal article" date="2014" name="PLoS ONE">
        <title>Transcriptome-Based Identification of ABC Transporters in the Western Tarnished Plant Bug Lygus hesperus.</title>
        <authorList>
            <person name="Hull J.J."/>
            <person name="Chaney K."/>
            <person name="Geib S.M."/>
            <person name="Fabrick J.A."/>
            <person name="Brent C.S."/>
            <person name="Walsh D."/>
            <person name="Lavine L.C."/>
        </authorList>
    </citation>
    <scope>NUCLEOTIDE SEQUENCE</scope>
</reference>
<dbReference type="GO" id="GO:0030015">
    <property type="term" value="C:CCR4-NOT core complex"/>
    <property type="evidence" value="ECO:0007669"/>
    <property type="project" value="InterPro"/>
</dbReference>
<dbReference type="EMBL" id="GBHO01030362">
    <property type="protein sequence ID" value="JAG13242.1"/>
    <property type="molecule type" value="Transcribed_RNA"/>
</dbReference>
<dbReference type="InterPro" id="IPR032194">
    <property type="entry name" value="CNOT1_HEAT"/>
</dbReference>
<dbReference type="GO" id="GO:0000932">
    <property type="term" value="C:P-body"/>
    <property type="evidence" value="ECO:0007669"/>
    <property type="project" value="TreeGrafter"/>
</dbReference>
<proteinExistence type="predicted"/>
<feature type="domain" description="CCR4-NOT transcription complex subunit 1 HEAT repeat" evidence="1">
    <location>
        <begin position="262"/>
        <end position="335"/>
    </location>
</feature>
<protein>
    <submittedName>
        <fullName evidence="2">CCR4-NOT transcription complex subunit 1</fullName>
    </submittedName>
</protein>
<dbReference type="GO" id="GO:0000288">
    <property type="term" value="P:nuclear-transcribed mRNA catabolic process, deadenylation-dependent decay"/>
    <property type="evidence" value="ECO:0007669"/>
    <property type="project" value="TreeGrafter"/>
</dbReference>
<sequence length="340" mass="38410">MDKLVSDTSAMSHTMVDTSVDDVVGDLGPAFTSSAEACKGHIVQLVGRDSKPSDIAQVIILMLKSRSVEFWLETEGAKDKNQDPSHVPTPWNIENLVQAAKELNPKLNWSDVLLELDHSEFLVKDRHGLHLVIQTIRTGLVGKQFYGDLRFPVDHLYRPWKHTESQLSLITQILKNPDIFSFADYPFHSVSVDVLKAPPESENKEITCWRSMELIELVMHLAERGHYQEVHELIKVPIQHCPDVLMLGLLQISHTEGGAFRQEVLASLMPTFLGNHPNSAIILHTAWHTSHGYVKQIIMHSMADWYMRGDSDQSRLSRILDVAQDLKALSLLLNSPRLLL</sequence>
<name>A0A0A9WXP9_LYGHE</name>
<dbReference type="GO" id="GO:0060090">
    <property type="term" value="F:molecular adaptor activity"/>
    <property type="evidence" value="ECO:0007669"/>
    <property type="project" value="TreeGrafter"/>
</dbReference>
<gene>
    <name evidence="2" type="primary">CNOT1</name>
    <name evidence="2" type="ORF">CM83_36451</name>
</gene>
<evidence type="ECO:0000313" key="2">
    <source>
        <dbReference type="EMBL" id="JAG13242.1"/>
    </source>
</evidence>